<comment type="caution">
    <text evidence="1">The sequence shown here is derived from an EMBL/GenBank/DDBJ whole genome shotgun (WGS) entry which is preliminary data.</text>
</comment>
<dbReference type="AlphaFoldDB" id="A0A8H3ZMR9"/>
<dbReference type="EMBL" id="WOWK01000039">
    <property type="protein sequence ID" value="KAF0325058.1"/>
    <property type="molecule type" value="Genomic_DNA"/>
</dbReference>
<evidence type="ECO:0000313" key="1">
    <source>
        <dbReference type="EMBL" id="KAF0325058.1"/>
    </source>
</evidence>
<dbReference type="InterPro" id="IPR053161">
    <property type="entry name" value="Ulvan_degrading_GH"/>
</dbReference>
<reference evidence="1 2" key="1">
    <citation type="submission" date="2019-12" db="EMBL/GenBank/DDBJ databases">
        <title>A genome sequence resource for the geographically widespread anthracnose pathogen Colletotrichum asianum.</title>
        <authorList>
            <person name="Meng Y."/>
        </authorList>
    </citation>
    <scope>NUCLEOTIDE SEQUENCE [LARGE SCALE GENOMIC DNA]</scope>
    <source>
        <strain evidence="1 2">ICMP 18580</strain>
    </source>
</reference>
<protein>
    <submittedName>
        <fullName evidence="1">Secreted protein</fullName>
    </submittedName>
</protein>
<dbReference type="SUPFAM" id="SSF49785">
    <property type="entry name" value="Galactose-binding domain-like"/>
    <property type="match status" value="1"/>
</dbReference>
<dbReference type="PANTHER" id="PTHR36848:SF2">
    <property type="entry name" value="SECRETED PROTEIN"/>
    <property type="match status" value="1"/>
</dbReference>
<dbReference type="Gene3D" id="2.60.120.260">
    <property type="entry name" value="Galactose-binding domain-like"/>
    <property type="match status" value="1"/>
</dbReference>
<proteinExistence type="predicted"/>
<sequence length="480" mass="52281">MHASDFTAYMGRASYFTSQGIPKYDCAFFRQNGASDDHYVGPYFTSEGAQLGWTTTYVDEYLLHLPSAFVKDGRLAPNAGNYSLLVVAEGPDAGQAQLTPTSASKLRDLADEGLPMLFLGNWTSPGSIGLSDASSTDVITEVKHLLSLSNVVNVSNSSGIPAGLEKLGLSPAVTHSASPLIHIRREHGEFDLYFFTANSSSTGVSQDVLLPIRREHVAPLELDPWSGEVTLAGQYTIMNGRLKIGISLEPQQSKMLIVAPSSVDVVHVVNSTADSIFRNSTSGQLFVRNGEAGDYTIVLSNGSQVITTFKAPLSALELTDWALEVDDWQPANENPSDDVEDIVATKLVHHSFNLTTLDPWSDIDGLQNVSGNATYSTEFVLGTADAPYGSDTGAYMELDMFQGSFRAKVNGKTLGSLDQMAHRFDVSKWLRNGNNTLEMEVATSLINRMSAFQPQYYEQYARQKYGLRSVTIRPFSQVAL</sequence>
<dbReference type="InterPro" id="IPR008979">
    <property type="entry name" value="Galactose-bd-like_sf"/>
</dbReference>
<accession>A0A8H3ZMR9</accession>
<dbReference type="OrthoDB" id="2588159at2759"/>
<organism evidence="1 2">
    <name type="scientific">Colletotrichum asianum</name>
    <dbReference type="NCBI Taxonomy" id="702518"/>
    <lineage>
        <taxon>Eukaryota</taxon>
        <taxon>Fungi</taxon>
        <taxon>Dikarya</taxon>
        <taxon>Ascomycota</taxon>
        <taxon>Pezizomycotina</taxon>
        <taxon>Sordariomycetes</taxon>
        <taxon>Hypocreomycetidae</taxon>
        <taxon>Glomerellales</taxon>
        <taxon>Glomerellaceae</taxon>
        <taxon>Colletotrichum</taxon>
        <taxon>Colletotrichum gloeosporioides species complex</taxon>
    </lineage>
</organism>
<name>A0A8H3ZMR9_9PEZI</name>
<dbReference type="PANTHER" id="PTHR36848">
    <property type="entry name" value="DNA-BINDING PROTEIN (PUTATIVE SECRETED PROTEIN)-RELATED"/>
    <property type="match status" value="1"/>
</dbReference>
<dbReference type="Proteomes" id="UP000434172">
    <property type="component" value="Unassembled WGS sequence"/>
</dbReference>
<evidence type="ECO:0000313" key="2">
    <source>
        <dbReference type="Proteomes" id="UP000434172"/>
    </source>
</evidence>
<gene>
    <name evidence="1" type="ORF">GQ607_007679</name>
</gene>
<keyword evidence="2" id="KW-1185">Reference proteome</keyword>